<dbReference type="InterPro" id="IPR057746">
    <property type="entry name" value="CpnT-like_N"/>
</dbReference>
<feature type="region of interest" description="Disordered" evidence="1">
    <location>
        <begin position="2029"/>
        <end position="2051"/>
    </location>
</feature>
<evidence type="ECO:0000256" key="2">
    <source>
        <dbReference type="SAM" id="Phobius"/>
    </source>
</evidence>
<feature type="domain" description="Outer membrane channel protein CpnT-like N-terminal" evidence="3">
    <location>
        <begin position="44"/>
        <end position="176"/>
    </location>
</feature>
<feature type="compositionally biased region" description="Polar residues" evidence="1">
    <location>
        <begin position="720"/>
        <end position="731"/>
    </location>
</feature>
<name>A0ABV5IPS6_9ACTN</name>
<keyword evidence="5" id="KW-1185">Reference proteome</keyword>
<feature type="compositionally biased region" description="Polar residues" evidence="1">
    <location>
        <begin position="1481"/>
        <end position="1491"/>
    </location>
</feature>
<feature type="compositionally biased region" description="Gly residues" evidence="1">
    <location>
        <begin position="385"/>
        <end position="411"/>
    </location>
</feature>
<feature type="region of interest" description="Disordered" evidence="1">
    <location>
        <begin position="1564"/>
        <end position="1603"/>
    </location>
</feature>
<feature type="region of interest" description="Disordered" evidence="1">
    <location>
        <begin position="381"/>
        <end position="635"/>
    </location>
</feature>
<feature type="region of interest" description="Disordered" evidence="1">
    <location>
        <begin position="2546"/>
        <end position="2574"/>
    </location>
</feature>
<feature type="region of interest" description="Disordered" evidence="1">
    <location>
        <begin position="915"/>
        <end position="939"/>
    </location>
</feature>
<gene>
    <name evidence="4" type="ORF">ACFFV7_35470</name>
</gene>
<feature type="region of interest" description="Disordered" evidence="1">
    <location>
        <begin position="975"/>
        <end position="1021"/>
    </location>
</feature>
<evidence type="ECO:0000256" key="1">
    <source>
        <dbReference type="SAM" id="MobiDB-lite"/>
    </source>
</evidence>
<feature type="compositionally biased region" description="Basic and acidic residues" evidence="1">
    <location>
        <begin position="449"/>
        <end position="466"/>
    </location>
</feature>
<evidence type="ECO:0000313" key="4">
    <source>
        <dbReference type="EMBL" id="MFB9206544.1"/>
    </source>
</evidence>
<dbReference type="Proteomes" id="UP001589647">
    <property type="component" value="Unassembled WGS sequence"/>
</dbReference>
<keyword evidence="2" id="KW-1133">Transmembrane helix</keyword>
<dbReference type="Pfam" id="PF25547">
    <property type="entry name" value="WXG100_2"/>
    <property type="match status" value="1"/>
</dbReference>
<feature type="compositionally biased region" description="Low complexity" evidence="1">
    <location>
        <begin position="612"/>
        <end position="628"/>
    </location>
</feature>
<feature type="region of interest" description="Disordered" evidence="1">
    <location>
        <begin position="1735"/>
        <end position="1778"/>
    </location>
</feature>
<feature type="region of interest" description="Disordered" evidence="1">
    <location>
        <begin position="2312"/>
        <end position="2345"/>
    </location>
</feature>
<dbReference type="RefSeq" id="WP_189652856.1">
    <property type="nucleotide sequence ID" value="NZ_BMRC01000032.1"/>
</dbReference>
<keyword evidence="2" id="KW-0812">Transmembrane</keyword>
<feature type="compositionally biased region" description="Acidic residues" evidence="1">
    <location>
        <begin position="470"/>
        <end position="479"/>
    </location>
</feature>
<proteinExistence type="predicted"/>
<feature type="region of interest" description="Disordered" evidence="1">
    <location>
        <begin position="716"/>
        <end position="736"/>
    </location>
</feature>
<feature type="compositionally biased region" description="Low complexity" evidence="1">
    <location>
        <begin position="535"/>
        <end position="605"/>
    </location>
</feature>
<protein>
    <recommendedName>
        <fullName evidence="3">Outer membrane channel protein CpnT-like N-terminal domain-containing protein</fullName>
    </recommendedName>
</protein>
<feature type="region of interest" description="Disordered" evidence="1">
    <location>
        <begin position="1471"/>
        <end position="1502"/>
    </location>
</feature>
<sequence length="3459" mass="364958">MTHSGTGPQGTTAQESSGQTSAEPAVQIDRDVQPVWETEVLPDWVSNWLLPMLSAGQKWPGASESGMSKLALAYGDLAVGVVGTAPRAGGAVRAVATGWSSPASADFVSRAKFLYGHEAGMAGVAGNSESFKSQAHNFAVETQYSKISVNVAFWITVVAIAIALLVAFFTAGSSTALIGPYAAAARAAISRILVRLAMVGARQLGVSRLARVTTLSGATGRGVITRLLGSSIGRELIEEIGEEFFIDAATQYQQIQMGTRKDWDWKKSRAAIIGAGSGALAGTALAGPMSNVTRHMPGFPGRAMTTGLTNTIASPFGSVIANRVVYGEWENPFTVDSIMGGFMGGAGRTGSISPFNPEVYTTLANPVTALASAYDTAARTDAARAGGGDPGAGGGNPPGGGPAPAGGGPVPGGTVHTGAPAPNQNDDVRRGAPPSSATDPDATPRRGSNSRDNRQDDTNREPRADNTNDNTDDTADDNDTTPQTPDQQSRGNRTPQNAPDPTQDDSQAPDPAQNDSQQDDSQQDTGDKQPSGNRTAAPDAQTTADDSNRPATPDTTDDTAGPDISQSQDDQQNPQQDDQQDPQQTPQQDPQQTPQQTAQQDTQQDNRPGPAPAQQADGPATQSAAAPDDAPPTPVPVIVRARTALMDSLTVDFPGAVVGPNGDLLIPTADGGVRVIRAATMRRVRSALDARAEQVTDADELQAEATALVMLAAQMEETRQPATSRPGTVTSRPVPGTRYVADARPGTQLQPEEVHTGADAVRPHHFQGQGVVSVTWSADGTTLIVRTQNNGTHYFRPVVGNMTEGLMGETELSRNNSERRPHVVHFAPGMDPSQVSRVWLHEITDTLQKTQETGTGRRRGFLRRRQTTSEPTQDMCAQAQLNELAFMAEQWRQARTPQEQRLLALDIDGVSRQLAERGHTPPLPPWAPAQASRPTQAAPLPNALPTQEELPGVIDALKRAEQALKDQVAAKRKTAEEAGEAAAKSRIEARKADRQLDQGHEERARKARQETRNHRATQQRHTRIADAYEAALQEATRARQEYEQLLMARRQIGRPQARGEVSIEFTVARLAAQATQHHAAYLQALAEALPQEISLAGAQPTGRLAHLSALTTAVNTMLKNNGVQQSFTANELEQAIRADFHKAVSPDGLVLQVGQHGKAAEVRIKLSLADLVEVIDPAIKGSEMMVGLFFQAARTASAGQAGSFGLSMGFDTTVLAKLLPEDNVLRTFGELFGVGLGASLGRNWSTGGGAGMYAQGGSVSDNRSESLLFDAAATWTVDIRTGQDKNWRGTTVVDTGAPGDPAGQRLWFSHSVTDQPARKLAKIPGRMRGAEMPNVIVQSMSNLEDALDLLATALGGDYAEVGTAPRDALRSYVTQELPHRLRTAVNGGLERVFTRDGKPHARVRAESRVVLVASTPVGGATSEEWEEEVLVDFVGTPGGASTGGSLEGNVSAGFKHPALDGVDLGEYEPSIGPKVRGARPSSRSYSATANKQAIHPSVHRKTSPKQSYRLMVVTTFTVEVVGKPPVTLKPVLSEVFADMRESAAYRFGLPVDSEALVYKNGQPVTDAKGNHVLRGDPSTDPPPGRKPELPEWLGDGPGQMRGAGPALVQEIEGLDKIRQDVLKELAERGIIPKTVNGVPQYSSNDLTRASQILNEQEVMEQLSEHRIRSAYDTLAQDGIVLDLTLQGLNSAPEHYMLRLSLKQDFNQWSYVGHTDAQTVVNLDIGSDTSARAIGKSRTYSGGASVSESDGPNEGQDGLSHDAGVNGGGNRTRSVGSSAGGTVNVVTLQESNGPVAIFSLSHDMTVDLLHNGTTTEISSHRGSAQLVFAADLLPSTKPTPPARLGRMSPKLRAKARLLHMDVGQALDAARRVLPRGMTADSVAFQHLMSFLSVRNLVAHPKLLNRPLTTDVAVRPEHGTTRSSLSVSGEVGETEVLGVVDQVTGEILFGLGSAGISWGGSSGLSTGASVSGSDLDGGGTSSDGVSVTPFSRSGGTSESSSILDIWGSEELTIEFGRQYILRSTVDLTLTGSESSENGLPTGERIPVTSPSTTSTTGTALFTISEFDALLMYAEGDLDLPSHLVADAVERFLNGSLTLDRSLAVPLLQRYVLDMAQSGTTNEYTDRHTPQALLPKIKEVTGLYTPAAGSPQQQLDLALGHAADQLERSRDVVLAPPYDRTVGASSSESLSLTDENGNPVDIIDAVRSAVQDAVPGALDGSPTLGEELNVDFSSDAALIHVVDMWSSRGFERSYHVQQGPEMTQAEEVTVRVRLEPVGNSRRARFLSRTSQSGVIGQHYRYTDLSHSESYNGSYSVGLDQSANGQGDGQGSGLSTDRGRGYSGSTNHQGTRLQRIGLFLGLTRVEQQMKLVIEVERRPVRAGKAPDDGKVIAGVRAAANALRGRPRTAPPVTYDATLVRRIPTGMTRPAAEDPGPVVMAADPRQAELLPGYYTQALWEDPNRPSLSEVITNQLTKMLGAAAVQERRPELVRRLSVSGLLTAFERMTGPLGEPIVRVSRQKFKDQGVTVTVHARTSDLTIVAGPYDGEKGQVDRKADAQNVTVSRGRTTPVGWGGNMSDGVSGLNGGVRGGEQTSDSVSDHHGARRERSMFEKGKLYTVRLRVDYDVDYQYVARLRDGNEHPVGDPVHMPNASSGEVDVIMFGEEIEELRARMESNVRLAPPSPGGPAPATYTFVPDSANQGPIQTLQEARLAARERGEVTQVAVWEPDGVHRFRAMPDGTLYSETPDGGFADAFASLAPELLDAAQDVGLDLRDLFMNSGTPGTFTDQVQAALKALDALPAPAAPAWPAPATDTGGQPAPVGGSVAQGVTPAAGMPSPAIENTPFSRSARPEGVPDLTMDELHEQPVSAVDLGGTAAHVGWTGENELTLQLPGVPDQHVRVLIEDPGQGLNALTEPRAGTPEDPHLLRISGRVHPDLVSSILVHDLSHVAQTATATAAGMPQGVIRTSPNGEHTEGTDLCLLPRLDEHTHLSGKWHAATDPATREHLAAAIDALAEDIRQRGHTPPPPPWGTGPRAPAAPAAQEPQSRIARLLNGGSATGLDTSPHGLGKLAGIAGVSAVTPAAGAAANPAAPPVGPADTFTVTTPEGSFTLTLAEAAPGATEVTAEPAAPGNLTLRVPAADGPRAMTAVAEHVAAHAAALPGRPGAARSSDTGQNRPAPAEAAALARLRGLALAVDDAGPLRSRAERAALQAEARRLGLTGDQQGAPSKLVELARTGDLTPEQVTAIRGHATLPEMAAAGAIGRAAALMGARVHPHGPGLLDIVLPGRAPITVEVRRPGSGPADPAVLTYEVDPARTVGANERAAAATAAAAVARALGLSPADGQELAELQEAVRQVRAATDRQRPGRLGVLYDLVTEARPEVLRMLPDQVAAQLATLAEGRRPRDLPARLDRLRTLANATGWHLPEPECVCPPDGPCACGLRRDGAEPVTLPTGPEAVAV</sequence>
<feature type="region of interest" description="Disordered" evidence="1">
    <location>
        <begin position="1965"/>
        <end position="1998"/>
    </location>
</feature>
<feature type="compositionally biased region" description="Low complexity" evidence="1">
    <location>
        <begin position="1980"/>
        <end position="1998"/>
    </location>
</feature>
<feature type="compositionally biased region" description="Polar residues" evidence="1">
    <location>
        <begin position="1737"/>
        <end position="1749"/>
    </location>
</feature>
<feature type="transmembrane region" description="Helical" evidence="2">
    <location>
        <begin position="151"/>
        <end position="172"/>
    </location>
</feature>
<feature type="region of interest" description="Disordered" evidence="1">
    <location>
        <begin position="1"/>
        <end position="25"/>
    </location>
</feature>
<evidence type="ECO:0000313" key="5">
    <source>
        <dbReference type="Proteomes" id="UP001589647"/>
    </source>
</evidence>
<feature type="compositionally biased region" description="Basic and acidic residues" evidence="1">
    <location>
        <begin position="983"/>
        <end position="1013"/>
    </location>
</feature>
<comment type="caution">
    <text evidence="4">The sequence shown here is derived from an EMBL/GenBank/DDBJ whole genome shotgun (WGS) entry which is preliminary data.</text>
</comment>
<feature type="compositionally biased region" description="Low complexity" evidence="1">
    <location>
        <begin position="3029"/>
        <end position="3039"/>
    </location>
</feature>
<keyword evidence="2" id="KW-0472">Membrane</keyword>
<dbReference type="EMBL" id="JBHMEI010000038">
    <property type="protein sequence ID" value="MFB9206544.1"/>
    <property type="molecule type" value="Genomic_DNA"/>
</dbReference>
<evidence type="ECO:0000259" key="3">
    <source>
        <dbReference type="Pfam" id="PF25547"/>
    </source>
</evidence>
<organism evidence="4 5">
    <name type="scientific">Nonomuraea spiralis</name>
    <dbReference type="NCBI Taxonomy" id="46182"/>
    <lineage>
        <taxon>Bacteria</taxon>
        <taxon>Bacillati</taxon>
        <taxon>Actinomycetota</taxon>
        <taxon>Actinomycetes</taxon>
        <taxon>Streptosporangiales</taxon>
        <taxon>Streptosporangiaceae</taxon>
        <taxon>Nonomuraea</taxon>
    </lineage>
</organism>
<feature type="compositionally biased region" description="Polar residues" evidence="1">
    <location>
        <begin position="2312"/>
        <end position="2321"/>
    </location>
</feature>
<feature type="compositionally biased region" description="Polar residues" evidence="1">
    <location>
        <begin position="488"/>
        <end position="506"/>
    </location>
</feature>
<feature type="compositionally biased region" description="Polar residues" evidence="1">
    <location>
        <begin position="1"/>
        <end position="22"/>
    </location>
</feature>
<feature type="region of interest" description="Disordered" evidence="1">
    <location>
        <begin position="3016"/>
        <end position="3042"/>
    </location>
</feature>
<reference evidence="4 5" key="1">
    <citation type="submission" date="2024-09" db="EMBL/GenBank/DDBJ databases">
        <authorList>
            <person name="Sun Q."/>
            <person name="Mori K."/>
        </authorList>
    </citation>
    <scope>NUCLEOTIDE SEQUENCE [LARGE SCALE GENOMIC DNA]</scope>
    <source>
        <strain evidence="4 5">CCM 3426</strain>
    </source>
</reference>
<accession>A0ABV5IPS6</accession>